<accession>A0A1H9E0S8</accession>
<reference evidence="1 2" key="1">
    <citation type="submission" date="2016-10" db="EMBL/GenBank/DDBJ databases">
        <authorList>
            <person name="de Groot N.N."/>
        </authorList>
    </citation>
    <scope>NUCLEOTIDE SEQUENCE [LARGE SCALE GENOMIC DNA]</scope>
    <source>
        <strain evidence="1 2">DSM 25927</strain>
    </source>
</reference>
<dbReference type="EMBL" id="FOFS01000004">
    <property type="protein sequence ID" value="SEQ18783.1"/>
    <property type="molecule type" value="Genomic_DNA"/>
</dbReference>
<sequence length="123" mass="12892">MTDPIAILQSVTAPRGSGYFGVSGGTQSTAAVTPTAAVAASDTASASKQPAMSLDQAIQQVGKKLKEAGVDVTFSIDQQLQRVIVKVVDQKDGTVLRQIPSEEMLHLARVLDEQQGGLLQETV</sequence>
<dbReference type="Gene3D" id="3.30.160.170">
    <property type="entry name" value="FlaG-like"/>
    <property type="match status" value="1"/>
</dbReference>
<name>A0A1H9E0S8_9GAMM</name>
<dbReference type="Proteomes" id="UP000199233">
    <property type="component" value="Unassembled WGS sequence"/>
</dbReference>
<gene>
    <name evidence="1" type="ORF">SAMN04488038_104222</name>
</gene>
<evidence type="ECO:0000313" key="2">
    <source>
        <dbReference type="Proteomes" id="UP000199233"/>
    </source>
</evidence>
<keyword evidence="2" id="KW-1185">Reference proteome</keyword>
<dbReference type="AlphaFoldDB" id="A0A1H9E0S8"/>
<dbReference type="InterPro" id="IPR005186">
    <property type="entry name" value="FlaG"/>
</dbReference>
<keyword evidence="1" id="KW-0282">Flagellum</keyword>
<keyword evidence="1" id="KW-0969">Cilium</keyword>
<dbReference type="InterPro" id="IPR035924">
    <property type="entry name" value="FlaG-like_sf"/>
</dbReference>
<dbReference type="PANTHER" id="PTHR37166:SF1">
    <property type="entry name" value="PROTEIN FLAG"/>
    <property type="match status" value="1"/>
</dbReference>
<evidence type="ECO:0000313" key="1">
    <source>
        <dbReference type="EMBL" id="SEQ18783.1"/>
    </source>
</evidence>
<dbReference type="Pfam" id="PF03646">
    <property type="entry name" value="FlaG"/>
    <property type="match status" value="1"/>
</dbReference>
<protein>
    <submittedName>
        <fullName evidence="1">Flagellar protein FlaG</fullName>
    </submittedName>
</protein>
<dbReference type="STRING" id="489703.SAMN04488038_104222"/>
<dbReference type="PANTHER" id="PTHR37166">
    <property type="entry name" value="PROTEIN FLAG"/>
    <property type="match status" value="1"/>
</dbReference>
<proteinExistence type="predicted"/>
<dbReference type="SUPFAM" id="SSF160214">
    <property type="entry name" value="FlaG-like"/>
    <property type="match status" value="1"/>
</dbReference>
<organism evidence="1 2">
    <name type="scientific">Solimonas aquatica</name>
    <dbReference type="NCBI Taxonomy" id="489703"/>
    <lineage>
        <taxon>Bacteria</taxon>
        <taxon>Pseudomonadati</taxon>
        <taxon>Pseudomonadota</taxon>
        <taxon>Gammaproteobacteria</taxon>
        <taxon>Nevskiales</taxon>
        <taxon>Nevskiaceae</taxon>
        <taxon>Solimonas</taxon>
    </lineage>
</organism>
<keyword evidence="1" id="KW-0966">Cell projection</keyword>